<dbReference type="GO" id="GO:0005829">
    <property type="term" value="C:cytosol"/>
    <property type="evidence" value="ECO:0007669"/>
    <property type="project" value="TreeGrafter"/>
</dbReference>
<dbReference type="PANTHER" id="PTHR43240">
    <property type="entry name" value="1,4-DIHYDROXY-2-NAPHTHOYL-COA THIOESTERASE 1"/>
    <property type="match status" value="1"/>
</dbReference>
<dbReference type="NCBIfam" id="TIGR00369">
    <property type="entry name" value="unchar_dom_1"/>
    <property type="match status" value="1"/>
</dbReference>
<keyword evidence="2" id="KW-0378">Hydrolase</keyword>
<dbReference type="CDD" id="cd03443">
    <property type="entry name" value="PaaI_thioesterase"/>
    <property type="match status" value="1"/>
</dbReference>
<dbReference type="InterPro" id="IPR029069">
    <property type="entry name" value="HotDog_dom_sf"/>
</dbReference>
<reference evidence="4 5" key="1">
    <citation type="submission" date="2017-02" db="EMBL/GenBank/DDBJ databases">
        <authorList>
            <person name="Peterson S.W."/>
        </authorList>
    </citation>
    <scope>NUCLEOTIDE SEQUENCE [LARGE SCALE GENOMIC DNA]</scope>
    <source>
        <strain evidence="4 5">B Mb 05.01</strain>
    </source>
</reference>
<dbReference type="GO" id="GO:0061522">
    <property type="term" value="F:1,4-dihydroxy-2-naphthoyl-CoA thioesterase activity"/>
    <property type="evidence" value="ECO:0007669"/>
    <property type="project" value="TreeGrafter"/>
</dbReference>
<keyword evidence="5" id="KW-1185">Reference proteome</keyword>
<dbReference type="InterPro" id="IPR006683">
    <property type="entry name" value="Thioestr_dom"/>
</dbReference>
<evidence type="ECO:0000313" key="5">
    <source>
        <dbReference type="Proteomes" id="UP000196320"/>
    </source>
</evidence>
<gene>
    <name evidence="4" type="ORF">FM104_11560</name>
</gene>
<dbReference type="SUPFAM" id="SSF54637">
    <property type="entry name" value="Thioesterase/thiol ester dehydrase-isomerase"/>
    <property type="match status" value="1"/>
</dbReference>
<proteinExistence type="inferred from homology"/>
<dbReference type="EMBL" id="FUKO01000029">
    <property type="protein sequence ID" value="SJN41667.1"/>
    <property type="molecule type" value="Genomic_DNA"/>
</dbReference>
<evidence type="ECO:0000259" key="3">
    <source>
        <dbReference type="Pfam" id="PF03061"/>
    </source>
</evidence>
<accession>A0A1R4KBJ9</accession>
<protein>
    <submittedName>
        <fullName evidence="4">ComA operon protein 2</fullName>
    </submittedName>
</protein>
<feature type="domain" description="Thioesterase" evidence="3">
    <location>
        <begin position="45"/>
        <end position="121"/>
    </location>
</feature>
<evidence type="ECO:0000313" key="4">
    <source>
        <dbReference type="EMBL" id="SJN41667.1"/>
    </source>
</evidence>
<comment type="similarity">
    <text evidence="1">Belongs to the thioesterase PaaI family.</text>
</comment>
<name>A0A1R4KBJ9_9MICO</name>
<evidence type="ECO:0000256" key="2">
    <source>
        <dbReference type="ARBA" id="ARBA00022801"/>
    </source>
</evidence>
<dbReference type="Gene3D" id="3.10.129.10">
    <property type="entry name" value="Hotdog Thioesterase"/>
    <property type="match status" value="1"/>
</dbReference>
<organism evidence="4 5">
    <name type="scientific">Microbacterium esteraromaticum</name>
    <dbReference type="NCBI Taxonomy" id="57043"/>
    <lineage>
        <taxon>Bacteria</taxon>
        <taxon>Bacillati</taxon>
        <taxon>Actinomycetota</taxon>
        <taxon>Actinomycetes</taxon>
        <taxon>Micrococcales</taxon>
        <taxon>Microbacteriaceae</taxon>
        <taxon>Microbacterium</taxon>
    </lineage>
</organism>
<dbReference type="OrthoDB" id="9798208at2"/>
<dbReference type="InterPro" id="IPR003736">
    <property type="entry name" value="PAAI_dom"/>
</dbReference>
<sequence>MGRLTVPWVITPGALDDKLGITVLEQSAERVVGTMPVEGNTQSLGLLHGGASVALGEALGSWAAMIHASTLGKVCVGLDISATHHRSARTGMVTGTATAISLGRTVTSHEVVITDSSGARLCTVRITNLIIDPRKDPS</sequence>
<dbReference type="RefSeq" id="WP_087132384.1">
    <property type="nucleotide sequence ID" value="NZ_FUKO01000029.1"/>
</dbReference>
<dbReference type="PANTHER" id="PTHR43240:SF5">
    <property type="entry name" value="1,4-DIHYDROXY-2-NAPHTHOYL-COA THIOESTERASE 1"/>
    <property type="match status" value="1"/>
</dbReference>
<dbReference type="AlphaFoldDB" id="A0A1R4KBJ9"/>
<dbReference type="Pfam" id="PF03061">
    <property type="entry name" value="4HBT"/>
    <property type="match status" value="1"/>
</dbReference>
<dbReference type="Proteomes" id="UP000196320">
    <property type="component" value="Unassembled WGS sequence"/>
</dbReference>
<evidence type="ECO:0000256" key="1">
    <source>
        <dbReference type="ARBA" id="ARBA00008324"/>
    </source>
</evidence>